<dbReference type="EMBL" id="FPCG01000001">
    <property type="protein sequence ID" value="SFV20357.1"/>
    <property type="molecule type" value="Genomic_DNA"/>
</dbReference>
<accession>A0A1I7MEI7</accession>
<evidence type="ECO:0000256" key="2">
    <source>
        <dbReference type="ARBA" id="ARBA00038825"/>
    </source>
</evidence>
<feature type="compositionally biased region" description="Polar residues" evidence="4">
    <location>
        <begin position="1"/>
        <end position="17"/>
    </location>
</feature>
<evidence type="ECO:0000256" key="4">
    <source>
        <dbReference type="SAM" id="MobiDB-lite"/>
    </source>
</evidence>
<dbReference type="InterPro" id="IPR036188">
    <property type="entry name" value="FAD/NAD-bd_sf"/>
</dbReference>
<dbReference type="Proteomes" id="UP000198881">
    <property type="component" value="Unassembled WGS sequence"/>
</dbReference>
<dbReference type="Gene3D" id="3.50.50.60">
    <property type="entry name" value="FAD/NAD(P)-binding domain"/>
    <property type="match status" value="2"/>
</dbReference>
<dbReference type="PRINTS" id="PR00419">
    <property type="entry name" value="ADXRDTASE"/>
</dbReference>
<protein>
    <recommendedName>
        <fullName evidence="3">Pyridine nucleotide-disulfide oxidoreductase domain-containing protein 2</fullName>
    </recommendedName>
</protein>
<dbReference type="OrthoDB" id="833207at2"/>
<name>A0A1I7MEI7_9MICC</name>
<dbReference type="RefSeq" id="WP_091693917.1">
    <property type="nucleotide sequence ID" value="NZ_FPCG01000001.1"/>
</dbReference>
<keyword evidence="7" id="KW-1185">Reference proteome</keyword>
<gene>
    <name evidence="6" type="ORF">SAMN04487966_101327</name>
</gene>
<dbReference type="SUPFAM" id="SSF51905">
    <property type="entry name" value="FAD/NAD(P)-binding domain"/>
    <property type="match status" value="1"/>
</dbReference>
<sequence>MSTPHTQSAPLSPSPQGRTGRAVVVGSGPNGLTAAALLARRGWDVEVFERNAMIGGAAASSDLLGPGTTVDLGAAGHPFGVVSPAFRELELTEHGLEWLHPELPMAHPLEGRPAAVLHRSLEQTARELHGDGHAWTALHRPIVEHLDRHVENILGPLLRVPPHLTDMVRFGLRAPWPASALGRVLFRDEPARALFAGSAVHAVVPPGSPLTSAFGTVFGAIGMTHGWPVAAGGTGSIPAALASIITAHGGRIHVGQEITDLAQLPPADAVLLDLTPRQVLALEGVDLAPGFARRMRNWRYGTGSSKVDYLLDGPIPWTDPRVAGAGTVHVAGTVAELQHAEAEARAGRLPDRPFVMVCQQQAADPTRARGVVADSTVVWTYAHVPAGCDTPVDGLIEAQIERFAPGFRDRILRRVASTPSILEAWNPNLIGGDVAGGSMGGLQQVLRPGLTFSPHRTGTPGLYLCSSSTPPGGGVHGMAGYWAARAAIQDLHDDGR</sequence>
<evidence type="ECO:0000313" key="6">
    <source>
        <dbReference type="EMBL" id="SFV20357.1"/>
    </source>
</evidence>
<feature type="region of interest" description="Disordered" evidence="4">
    <location>
        <begin position="1"/>
        <end position="20"/>
    </location>
</feature>
<evidence type="ECO:0000313" key="7">
    <source>
        <dbReference type="Proteomes" id="UP000198881"/>
    </source>
</evidence>
<dbReference type="AlphaFoldDB" id="A0A1I7MEI7"/>
<dbReference type="GO" id="GO:0016491">
    <property type="term" value="F:oxidoreductase activity"/>
    <property type="evidence" value="ECO:0007669"/>
    <property type="project" value="InterPro"/>
</dbReference>
<evidence type="ECO:0000259" key="5">
    <source>
        <dbReference type="Pfam" id="PF01593"/>
    </source>
</evidence>
<dbReference type="PANTHER" id="PTHR10668:SF105">
    <property type="entry name" value="DEHYDROGENASE-RELATED"/>
    <property type="match status" value="1"/>
</dbReference>
<proteinExistence type="predicted"/>
<feature type="domain" description="Amine oxidase" evidence="5">
    <location>
        <begin position="31"/>
        <end position="277"/>
    </location>
</feature>
<dbReference type="InterPro" id="IPR002937">
    <property type="entry name" value="Amino_oxidase"/>
</dbReference>
<comment type="subunit">
    <text evidence="2">Interacts with COX5B; this interaction may contribute to localize PYROXD2 to the inner face of the inner mitochondrial membrane.</text>
</comment>
<dbReference type="PANTHER" id="PTHR10668">
    <property type="entry name" value="PHYTOENE DEHYDROGENASE"/>
    <property type="match status" value="1"/>
</dbReference>
<comment type="function">
    <text evidence="1">Probable oxidoreductase that may play a role as regulator of mitochondrial function.</text>
</comment>
<evidence type="ECO:0000256" key="1">
    <source>
        <dbReference type="ARBA" id="ARBA00037217"/>
    </source>
</evidence>
<reference evidence="6 7" key="1">
    <citation type="submission" date="2016-10" db="EMBL/GenBank/DDBJ databases">
        <authorList>
            <person name="de Groot N.N."/>
        </authorList>
    </citation>
    <scope>NUCLEOTIDE SEQUENCE [LARGE SCALE GENOMIC DNA]</scope>
    <source>
        <strain evidence="6 7">CGMCC 1.7054</strain>
    </source>
</reference>
<organism evidence="6 7">
    <name type="scientific">Micrococcus terreus</name>
    <dbReference type="NCBI Taxonomy" id="574650"/>
    <lineage>
        <taxon>Bacteria</taxon>
        <taxon>Bacillati</taxon>
        <taxon>Actinomycetota</taxon>
        <taxon>Actinomycetes</taxon>
        <taxon>Micrococcales</taxon>
        <taxon>Micrococcaceae</taxon>
        <taxon>Micrococcus</taxon>
    </lineage>
</organism>
<dbReference type="STRING" id="574650.SAMN04487966_101327"/>
<evidence type="ECO:0000256" key="3">
    <source>
        <dbReference type="ARBA" id="ARBA00040298"/>
    </source>
</evidence>
<dbReference type="Pfam" id="PF01593">
    <property type="entry name" value="Amino_oxidase"/>
    <property type="match status" value="1"/>
</dbReference>